<accession>A0A7M1AXV6</accession>
<dbReference type="KEGG" id="smax:FJR03_11265"/>
<evidence type="ECO:0000313" key="3">
    <source>
        <dbReference type="Proteomes" id="UP000593910"/>
    </source>
</evidence>
<reference evidence="2 3" key="1">
    <citation type="submission" date="2019-06" db="EMBL/GenBank/DDBJ databases">
        <title>Sulfurimonas gotlandica sp. nov., a chemoautotrophic and psychrotolerant epsilonproteobacterium isolated from a pelagic redoxcline, and an emended description of the genus Sulfurimonas.</title>
        <authorList>
            <person name="Wang S."/>
            <person name="Jiang L."/>
            <person name="Shao Z."/>
        </authorList>
    </citation>
    <scope>NUCLEOTIDE SEQUENCE [LARGE SCALE GENOMIC DNA]</scope>
    <source>
        <strain evidence="2 3">B2</strain>
    </source>
</reference>
<gene>
    <name evidence="2" type="ORF">FJR03_11265</name>
</gene>
<dbReference type="InterPro" id="IPR000600">
    <property type="entry name" value="ROK"/>
</dbReference>
<dbReference type="SUPFAM" id="SSF53067">
    <property type="entry name" value="Actin-like ATPase domain"/>
    <property type="match status" value="1"/>
</dbReference>
<comment type="similarity">
    <text evidence="1">Belongs to the ROK (NagC/XylR) family.</text>
</comment>
<dbReference type="InterPro" id="IPR043129">
    <property type="entry name" value="ATPase_NBD"/>
</dbReference>
<dbReference type="Proteomes" id="UP000593910">
    <property type="component" value="Chromosome"/>
</dbReference>
<evidence type="ECO:0000256" key="1">
    <source>
        <dbReference type="ARBA" id="ARBA00006479"/>
    </source>
</evidence>
<dbReference type="Pfam" id="PF00480">
    <property type="entry name" value="ROK"/>
    <property type="match status" value="1"/>
</dbReference>
<dbReference type="AlphaFoldDB" id="A0A7M1AXV6"/>
<organism evidence="2 3">
    <name type="scientific">Sulfurimonas marina</name>
    <dbReference type="NCBI Taxonomy" id="2590551"/>
    <lineage>
        <taxon>Bacteria</taxon>
        <taxon>Pseudomonadati</taxon>
        <taxon>Campylobacterota</taxon>
        <taxon>Epsilonproteobacteria</taxon>
        <taxon>Campylobacterales</taxon>
        <taxon>Sulfurimonadaceae</taxon>
        <taxon>Sulfurimonas</taxon>
    </lineage>
</organism>
<dbReference type="Gene3D" id="3.30.420.40">
    <property type="match status" value="2"/>
</dbReference>
<dbReference type="PANTHER" id="PTHR18964">
    <property type="entry name" value="ROK (REPRESSOR, ORF, KINASE) FAMILY"/>
    <property type="match status" value="1"/>
</dbReference>
<keyword evidence="3" id="KW-1185">Reference proteome</keyword>
<dbReference type="PANTHER" id="PTHR18964:SF149">
    <property type="entry name" value="BIFUNCTIONAL UDP-N-ACETYLGLUCOSAMINE 2-EPIMERASE_N-ACETYLMANNOSAMINE KINASE"/>
    <property type="match status" value="1"/>
</dbReference>
<sequence length="279" mass="30832">MKLCIDAGGTYFRYALYNGEQELDTGSEKCNGIGFISWIEKLLQRYKVVKTIAVGYAGQVKDGIILGAPNIEVTEPNIKNYFQSRYDVEFLIQNDLSCAVLAEAKYFQTEEICALYVGSGLGLGVITNGSLLEGYNALAGEIGHIPYKKAPFFCGCGKDNCIELFASGSGLKKFKRYLQIDEALTLQELRDSTLTEHNELYKEFEEALLDAVGVVITLFNPEVLVLGGGIVADDETIFETVLARYREFSMLQSTQGLRIVKTKLQNAVLQGASLLKELK</sequence>
<dbReference type="PROSITE" id="PS01125">
    <property type="entry name" value="ROK"/>
    <property type="match status" value="1"/>
</dbReference>
<protein>
    <submittedName>
        <fullName evidence="2">ROK family protein</fullName>
    </submittedName>
</protein>
<dbReference type="InterPro" id="IPR049874">
    <property type="entry name" value="ROK_cs"/>
</dbReference>
<proteinExistence type="inferred from homology"/>
<name>A0A7M1AXV6_9BACT</name>
<dbReference type="EMBL" id="CP041165">
    <property type="protein sequence ID" value="QOP42283.1"/>
    <property type="molecule type" value="Genomic_DNA"/>
</dbReference>
<dbReference type="RefSeq" id="WP_193113604.1">
    <property type="nucleotide sequence ID" value="NZ_CP041165.1"/>
</dbReference>
<evidence type="ECO:0000313" key="2">
    <source>
        <dbReference type="EMBL" id="QOP42283.1"/>
    </source>
</evidence>